<evidence type="ECO:0000313" key="3">
    <source>
        <dbReference type="Proteomes" id="UP001199106"/>
    </source>
</evidence>
<dbReference type="Proteomes" id="UP001199106">
    <property type="component" value="Unassembled WGS sequence"/>
</dbReference>
<feature type="region of interest" description="Disordered" evidence="1">
    <location>
        <begin position="90"/>
        <end position="155"/>
    </location>
</feature>
<protein>
    <submittedName>
        <fullName evidence="2">Uncharacterized protein</fullName>
    </submittedName>
</protein>
<dbReference type="AlphaFoldDB" id="A0AAD4IH71"/>
<gene>
    <name evidence="2" type="ORF">G6011_04418</name>
</gene>
<proteinExistence type="predicted"/>
<organism evidence="2 3">
    <name type="scientific">Alternaria panax</name>
    <dbReference type="NCBI Taxonomy" id="48097"/>
    <lineage>
        <taxon>Eukaryota</taxon>
        <taxon>Fungi</taxon>
        <taxon>Dikarya</taxon>
        <taxon>Ascomycota</taxon>
        <taxon>Pezizomycotina</taxon>
        <taxon>Dothideomycetes</taxon>
        <taxon>Pleosporomycetidae</taxon>
        <taxon>Pleosporales</taxon>
        <taxon>Pleosporineae</taxon>
        <taxon>Pleosporaceae</taxon>
        <taxon>Alternaria</taxon>
        <taxon>Alternaria sect. Panax</taxon>
    </lineage>
</organism>
<dbReference type="EMBL" id="JAANER010000002">
    <property type="protein sequence ID" value="KAG9194383.1"/>
    <property type="molecule type" value="Genomic_DNA"/>
</dbReference>
<comment type="caution">
    <text evidence="2">The sequence shown here is derived from an EMBL/GenBank/DDBJ whole genome shotgun (WGS) entry which is preliminary data.</text>
</comment>
<evidence type="ECO:0000313" key="2">
    <source>
        <dbReference type="EMBL" id="KAG9194383.1"/>
    </source>
</evidence>
<name>A0AAD4IH71_9PLEO</name>
<accession>A0AAD4IH71</accession>
<reference evidence="2" key="1">
    <citation type="submission" date="2021-07" db="EMBL/GenBank/DDBJ databases">
        <title>Genome Resource of American Ginseng Black Spot Pathogen Alternaria panax.</title>
        <authorList>
            <person name="Qiu C."/>
            <person name="Wang W."/>
            <person name="Liu Z."/>
        </authorList>
    </citation>
    <scope>NUCLEOTIDE SEQUENCE</scope>
    <source>
        <strain evidence="2">BNCC115425</strain>
    </source>
</reference>
<sequence>MTQPIDPVRIRIFSELNLQLAQHDVSKNIMNETSKHLAFLSRYYLNDPCINPLNISVPIISVPIINVPVVSPGGEVVVAHKIALAVHETAKPSPSTINSSSVASIAGPGGTSRTTTTEKKDGEVKTGVSVKKIAGTRRCPPPSSSTSATTPASPRPRIRVLIQMIGTMGHQKCLIGGLCAITERVIGGLLEGDEEMVDACETSKKGKGGKKIVGKNPVWDVVPWEDHC</sequence>
<keyword evidence="3" id="KW-1185">Reference proteome</keyword>
<evidence type="ECO:0000256" key="1">
    <source>
        <dbReference type="SAM" id="MobiDB-lite"/>
    </source>
</evidence>
<feature type="compositionally biased region" description="Polar residues" evidence="1">
    <location>
        <begin position="92"/>
        <end position="103"/>
    </location>
</feature>